<dbReference type="Proteomes" id="UP000244064">
    <property type="component" value="Unassembled WGS sequence"/>
</dbReference>
<sequence length="155" mass="16207">MDAENPFKTPSAELTNPLTHATEVPLYKLGAVGLATFLGSPLAGAFLLGKNLQALGRGGETGAVWGIAIAIFVVCMALAFILPESVPAIPFTIAQVAGMFFLAQQRIGPAMVLHTEQGGALYSNWRAAGIGLLFGLGLFALVLVVMLPLVLFELI</sequence>
<evidence type="ECO:0000256" key="1">
    <source>
        <dbReference type="SAM" id="Phobius"/>
    </source>
</evidence>
<reference evidence="2 3" key="1">
    <citation type="submission" date="2018-04" db="EMBL/GenBank/DDBJ databases">
        <title>Pseudomonas sp. nov., isolated from mangrove soil.</title>
        <authorList>
            <person name="Chen C."/>
        </authorList>
    </citation>
    <scope>NUCLEOTIDE SEQUENCE [LARGE SCALE GENOMIC DNA]</scope>
    <source>
        <strain evidence="2 3">TC-11</strain>
    </source>
</reference>
<feature type="transmembrane region" description="Helical" evidence="1">
    <location>
        <begin position="128"/>
        <end position="152"/>
    </location>
</feature>
<feature type="transmembrane region" description="Helical" evidence="1">
    <location>
        <begin position="26"/>
        <end position="49"/>
    </location>
</feature>
<evidence type="ECO:0000313" key="3">
    <source>
        <dbReference type="Proteomes" id="UP000244064"/>
    </source>
</evidence>
<evidence type="ECO:0000313" key="2">
    <source>
        <dbReference type="EMBL" id="PTU75258.1"/>
    </source>
</evidence>
<keyword evidence="1" id="KW-0812">Transmembrane</keyword>
<dbReference type="RefSeq" id="WP_108106007.1">
    <property type="nucleotide sequence ID" value="NZ_QASN01000008.1"/>
</dbReference>
<dbReference type="EMBL" id="QASN01000008">
    <property type="protein sequence ID" value="PTU75258.1"/>
    <property type="molecule type" value="Genomic_DNA"/>
</dbReference>
<keyword evidence="3" id="KW-1185">Reference proteome</keyword>
<protein>
    <submittedName>
        <fullName evidence="2">Uncharacterized protein</fullName>
    </submittedName>
</protein>
<organism evidence="2 3">
    <name type="scientific">Pseudomonas mangrovi</name>
    <dbReference type="NCBI Taxonomy" id="2161748"/>
    <lineage>
        <taxon>Bacteria</taxon>
        <taxon>Pseudomonadati</taxon>
        <taxon>Pseudomonadota</taxon>
        <taxon>Gammaproteobacteria</taxon>
        <taxon>Pseudomonadales</taxon>
        <taxon>Pseudomonadaceae</taxon>
        <taxon>Pseudomonas</taxon>
    </lineage>
</organism>
<proteinExistence type="predicted"/>
<accession>A0A2T5PBX5</accession>
<feature type="transmembrane region" description="Helical" evidence="1">
    <location>
        <begin position="61"/>
        <end position="82"/>
    </location>
</feature>
<keyword evidence="1" id="KW-1133">Transmembrane helix</keyword>
<dbReference type="OrthoDB" id="6992770at2"/>
<gene>
    <name evidence="2" type="ORF">DBO85_05350</name>
</gene>
<name>A0A2T5PBX5_9PSED</name>
<dbReference type="AlphaFoldDB" id="A0A2T5PBX5"/>
<keyword evidence="1" id="KW-0472">Membrane</keyword>
<comment type="caution">
    <text evidence="2">The sequence shown here is derived from an EMBL/GenBank/DDBJ whole genome shotgun (WGS) entry which is preliminary data.</text>
</comment>